<organism evidence="3 4">
    <name type="scientific">Aureobasidium pullulans</name>
    <name type="common">Black yeast</name>
    <name type="synonym">Pullularia pullulans</name>
    <dbReference type="NCBI Taxonomy" id="5580"/>
    <lineage>
        <taxon>Eukaryota</taxon>
        <taxon>Fungi</taxon>
        <taxon>Dikarya</taxon>
        <taxon>Ascomycota</taxon>
        <taxon>Pezizomycotina</taxon>
        <taxon>Dothideomycetes</taxon>
        <taxon>Dothideomycetidae</taxon>
        <taxon>Dothideales</taxon>
        <taxon>Saccotheciaceae</taxon>
        <taxon>Aureobasidium</taxon>
    </lineage>
</organism>
<dbReference type="PROSITE" id="PS50172">
    <property type="entry name" value="BRCT"/>
    <property type="match status" value="1"/>
</dbReference>
<dbReference type="AlphaFoldDB" id="A0A4S9K4L8"/>
<dbReference type="Proteomes" id="UP000306584">
    <property type="component" value="Unassembled WGS sequence"/>
</dbReference>
<feature type="domain" description="BRCT" evidence="2">
    <location>
        <begin position="1"/>
        <end position="95"/>
    </location>
</feature>
<feature type="region of interest" description="Disordered" evidence="1">
    <location>
        <begin position="334"/>
        <end position="361"/>
    </location>
</feature>
<dbReference type="InterPro" id="IPR036420">
    <property type="entry name" value="BRCT_dom_sf"/>
</dbReference>
<dbReference type="CDD" id="cd00027">
    <property type="entry name" value="BRCT"/>
    <property type="match status" value="1"/>
</dbReference>
<comment type="caution">
    <text evidence="3">The sequence shown here is derived from an EMBL/GenBank/DDBJ whole genome shotgun (WGS) entry which is preliminary data.</text>
</comment>
<name>A0A4S9K4L8_AURPU</name>
<proteinExistence type="predicted"/>
<feature type="region of interest" description="Disordered" evidence="1">
    <location>
        <begin position="106"/>
        <end position="134"/>
    </location>
</feature>
<evidence type="ECO:0000313" key="3">
    <source>
        <dbReference type="EMBL" id="THY10124.1"/>
    </source>
</evidence>
<protein>
    <recommendedName>
        <fullName evidence="2">BRCT domain-containing protein</fullName>
    </recommendedName>
</protein>
<sequence length="515" mass="58061">MAPSKLKNMAICFSGAFDHPESQLRKWTEANGGEFHRQIKSDTTHLVTTKANWRSRVPEVKVALSKDRSVKIVDYEWFDDKLRLGGRVSENKYLWTTIDEEAFKQQAKDERAAEREKKRIEKEKEKKKKDSERIDWSGALLQHTNVVARVEDSEESEDSGDSAGRELQEEFARGVKQAKEDLMSDNHHIYIDQTGFSMDITLTKASVELSHMDRAQITIKLSKCTKLFDYTQGSKESPSQLSLDTVNNTPLSQLYETNDVPHNYAVAAKVSENDPIDHGLTIIIGVNYATAFRTFRRNFQKLAGFEWNNRFEKSTDRATLAPLPRPKYDFIVAGKGSPPGKLAKKGKEKAGESEEPTSQQLRERLEAVFIKQKYRYRLPDAGTPRGTMIDGSHYKHQNKKSVYELFGRAADRGAEAIKIKEEAKAESKRLLKNLKKRQGPVEVVIIDSDDDEDDESEGEEDDESDEDEDEEMEGIQGYVAVKAPPANDQMVAGSDAAPGAADEDFTMVDAPASQV</sequence>
<dbReference type="SUPFAM" id="SSF52113">
    <property type="entry name" value="BRCT domain"/>
    <property type="match status" value="1"/>
</dbReference>
<feature type="region of interest" description="Disordered" evidence="1">
    <location>
        <begin position="445"/>
        <end position="515"/>
    </location>
</feature>
<dbReference type="EMBL" id="QZBD01000637">
    <property type="protein sequence ID" value="THY10124.1"/>
    <property type="molecule type" value="Genomic_DNA"/>
</dbReference>
<evidence type="ECO:0000259" key="2">
    <source>
        <dbReference type="PROSITE" id="PS50172"/>
    </source>
</evidence>
<dbReference type="InterPro" id="IPR001357">
    <property type="entry name" value="BRCT_dom"/>
</dbReference>
<reference evidence="3 4" key="1">
    <citation type="submission" date="2018-10" db="EMBL/GenBank/DDBJ databases">
        <title>Fifty Aureobasidium pullulans genomes reveal a recombining polyextremotolerant generalist.</title>
        <authorList>
            <person name="Gostincar C."/>
            <person name="Turk M."/>
            <person name="Zajc J."/>
            <person name="Gunde-Cimerman N."/>
        </authorList>
    </citation>
    <scope>NUCLEOTIDE SEQUENCE [LARGE SCALE GENOMIC DNA]</scope>
    <source>
        <strain evidence="3 4">EXF-6604</strain>
    </source>
</reference>
<accession>A0A4S9K4L8</accession>
<feature type="compositionally biased region" description="Acidic residues" evidence="1">
    <location>
        <begin position="447"/>
        <end position="473"/>
    </location>
</feature>
<feature type="region of interest" description="Disordered" evidence="1">
    <location>
        <begin position="148"/>
        <end position="168"/>
    </location>
</feature>
<evidence type="ECO:0000256" key="1">
    <source>
        <dbReference type="SAM" id="MobiDB-lite"/>
    </source>
</evidence>
<evidence type="ECO:0000313" key="4">
    <source>
        <dbReference type="Proteomes" id="UP000306584"/>
    </source>
</evidence>
<gene>
    <name evidence="3" type="ORF">D6D01_09398</name>
</gene>
<dbReference type="Pfam" id="PF00533">
    <property type="entry name" value="BRCT"/>
    <property type="match status" value="1"/>
</dbReference>
<dbReference type="Gene3D" id="3.40.50.10190">
    <property type="entry name" value="BRCT domain"/>
    <property type="match status" value="1"/>
</dbReference>
<dbReference type="SMART" id="SM00292">
    <property type="entry name" value="BRCT"/>
    <property type="match status" value="1"/>
</dbReference>